<reference evidence="1 2" key="1">
    <citation type="submission" date="2017-02" db="EMBL/GenBank/DDBJ databases">
        <authorList>
            <person name="Peterson S.W."/>
        </authorList>
    </citation>
    <scope>NUCLEOTIDE SEQUENCE [LARGE SCALE GENOMIC DNA]</scope>
    <source>
        <strain evidence="1 2">ATCC 700028</strain>
    </source>
</reference>
<evidence type="ECO:0000313" key="2">
    <source>
        <dbReference type="Proteomes" id="UP000191153"/>
    </source>
</evidence>
<proteinExistence type="predicted"/>
<dbReference type="Proteomes" id="UP000191153">
    <property type="component" value="Unassembled WGS sequence"/>
</dbReference>
<dbReference type="STRING" id="180163.SAMN02745174_02033"/>
<protein>
    <submittedName>
        <fullName evidence="1">Uncharacterized protein</fullName>
    </submittedName>
</protein>
<keyword evidence="2" id="KW-1185">Reference proteome</keyword>
<organism evidence="1 2">
    <name type="scientific">Cetobacterium ceti</name>
    <dbReference type="NCBI Taxonomy" id="180163"/>
    <lineage>
        <taxon>Bacteria</taxon>
        <taxon>Fusobacteriati</taxon>
        <taxon>Fusobacteriota</taxon>
        <taxon>Fusobacteriia</taxon>
        <taxon>Fusobacteriales</taxon>
        <taxon>Fusobacteriaceae</taxon>
        <taxon>Cetobacterium</taxon>
    </lineage>
</organism>
<sequence>MYIYLDDNNSVFSYTKEKNDKGIFIDRNDFLDLNNIYIYENNELIEFKRPEGVKVIFDFDKRTFVDLASSNEKQNFYKTKMIEVNEKIKELNEIGLAGGLDYITLEKELDEYKKKYIIACQDEAIKIDEHMNSTKPGIAQVQ</sequence>
<dbReference type="AlphaFoldDB" id="A0A1T4PVD2"/>
<name>A0A1T4PVD2_9FUSO</name>
<dbReference type="EMBL" id="FUWX01000016">
    <property type="protein sequence ID" value="SJZ94878.1"/>
    <property type="molecule type" value="Genomic_DNA"/>
</dbReference>
<evidence type="ECO:0000313" key="1">
    <source>
        <dbReference type="EMBL" id="SJZ94878.1"/>
    </source>
</evidence>
<accession>A0A1T4PVD2</accession>
<gene>
    <name evidence="1" type="ORF">SAMN02745174_02033</name>
</gene>
<dbReference type="RefSeq" id="WP_078694486.1">
    <property type="nucleotide sequence ID" value="NZ_FUWX01000016.1"/>
</dbReference>